<proteinExistence type="predicted"/>
<protein>
    <recommendedName>
        <fullName evidence="4">Transmembrane protein</fullName>
    </recommendedName>
</protein>
<comment type="caution">
    <text evidence="2">The sequence shown here is derived from an EMBL/GenBank/DDBJ whole genome shotgun (WGS) entry which is preliminary data.</text>
</comment>
<keyword evidence="1" id="KW-0472">Membrane</keyword>
<evidence type="ECO:0000313" key="2">
    <source>
        <dbReference type="EMBL" id="KAH6611454.1"/>
    </source>
</evidence>
<keyword evidence="1" id="KW-0812">Transmembrane</keyword>
<accession>A0A9P8U1A2</accession>
<sequence>MFFGGYFIRSASPLPNPFFAFPSIFSRPPPSSFPFLHSSLASTANFFRDALAVFQCFWPLFFIMFCISLVTSLVQQYIFAFLSFSLRKLAQSSAWLFPPLWRRTMSAVDAVLRRLPFNFNALSKNKKRASAIAGTQRSPSRGAIR</sequence>
<feature type="transmembrane region" description="Helical" evidence="1">
    <location>
        <begin position="57"/>
        <end position="82"/>
    </location>
</feature>
<organism evidence="2 3">
    <name type="scientific">Trichoderma cornu-damae</name>
    <dbReference type="NCBI Taxonomy" id="654480"/>
    <lineage>
        <taxon>Eukaryota</taxon>
        <taxon>Fungi</taxon>
        <taxon>Dikarya</taxon>
        <taxon>Ascomycota</taxon>
        <taxon>Pezizomycotina</taxon>
        <taxon>Sordariomycetes</taxon>
        <taxon>Hypocreomycetidae</taxon>
        <taxon>Hypocreales</taxon>
        <taxon>Hypocreaceae</taxon>
        <taxon>Trichoderma</taxon>
    </lineage>
</organism>
<evidence type="ECO:0008006" key="4">
    <source>
        <dbReference type="Google" id="ProtNLM"/>
    </source>
</evidence>
<keyword evidence="3" id="KW-1185">Reference proteome</keyword>
<gene>
    <name evidence="2" type="ORF">Trco_001474</name>
</gene>
<dbReference type="OrthoDB" id="4900018at2759"/>
<dbReference type="Proteomes" id="UP000827724">
    <property type="component" value="Unassembled WGS sequence"/>
</dbReference>
<dbReference type="AlphaFoldDB" id="A0A9P8U1A2"/>
<dbReference type="EMBL" id="JAIWOZ010000001">
    <property type="protein sequence ID" value="KAH6611454.1"/>
    <property type="molecule type" value="Genomic_DNA"/>
</dbReference>
<evidence type="ECO:0000313" key="3">
    <source>
        <dbReference type="Proteomes" id="UP000827724"/>
    </source>
</evidence>
<evidence type="ECO:0000256" key="1">
    <source>
        <dbReference type="SAM" id="Phobius"/>
    </source>
</evidence>
<name>A0A9P8U1A2_9HYPO</name>
<keyword evidence="1" id="KW-1133">Transmembrane helix</keyword>
<reference evidence="2" key="1">
    <citation type="submission" date="2021-08" db="EMBL/GenBank/DDBJ databases">
        <title>Chromosome-Level Trichoderma cornu-damae using Hi-C Data.</title>
        <authorList>
            <person name="Kim C.S."/>
        </authorList>
    </citation>
    <scope>NUCLEOTIDE SEQUENCE</scope>
    <source>
        <strain evidence="2">KA19-0412C</strain>
    </source>
</reference>